<accession>A0AAP0HKP3</accession>
<evidence type="ECO:0000313" key="2">
    <source>
        <dbReference type="EMBL" id="KAK9088257.1"/>
    </source>
</evidence>
<feature type="compositionally biased region" description="Polar residues" evidence="1">
    <location>
        <begin position="40"/>
        <end position="58"/>
    </location>
</feature>
<keyword evidence="3" id="KW-1185">Reference proteome</keyword>
<protein>
    <submittedName>
        <fullName evidence="2">Uncharacterized protein</fullName>
    </submittedName>
</protein>
<name>A0AAP0HKP3_9MAGN</name>
<gene>
    <name evidence="2" type="ORF">Scep_027339</name>
</gene>
<sequence length="64" mass="7361">MLLQERSRYMAKIFFTCLQTFGKSPRYLYGGVWKQVNSVPPTETSTPTRAPTQSLCTHSKTKDF</sequence>
<dbReference type="Proteomes" id="UP001419268">
    <property type="component" value="Unassembled WGS sequence"/>
</dbReference>
<organism evidence="2 3">
    <name type="scientific">Stephania cephalantha</name>
    <dbReference type="NCBI Taxonomy" id="152367"/>
    <lineage>
        <taxon>Eukaryota</taxon>
        <taxon>Viridiplantae</taxon>
        <taxon>Streptophyta</taxon>
        <taxon>Embryophyta</taxon>
        <taxon>Tracheophyta</taxon>
        <taxon>Spermatophyta</taxon>
        <taxon>Magnoliopsida</taxon>
        <taxon>Ranunculales</taxon>
        <taxon>Menispermaceae</taxon>
        <taxon>Menispermoideae</taxon>
        <taxon>Cissampelideae</taxon>
        <taxon>Stephania</taxon>
    </lineage>
</organism>
<reference evidence="2 3" key="1">
    <citation type="submission" date="2024-01" db="EMBL/GenBank/DDBJ databases">
        <title>Genome assemblies of Stephania.</title>
        <authorList>
            <person name="Yang L."/>
        </authorList>
    </citation>
    <scope>NUCLEOTIDE SEQUENCE [LARGE SCALE GENOMIC DNA]</scope>
    <source>
        <strain evidence="2">JXDWG</strain>
        <tissue evidence="2">Leaf</tissue>
    </source>
</reference>
<feature type="region of interest" description="Disordered" evidence="1">
    <location>
        <begin position="40"/>
        <end position="64"/>
    </location>
</feature>
<evidence type="ECO:0000256" key="1">
    <source>
        <dbReference type="SAM" id="MobiDB-lite"/>
    </source>
</evidence>
<evidence type="ECO:0000313" key="3">
    <source>
        <dbReference type="Proteomes" id="UP001419268"/>
    </source>
</evidence>
<comment type="caution">
    <text evidence="2">The sequence shown here is derived from an EMBL/GenBank/DDBJ whole genome shotgun (WGS) entry which is preliminary data.</text>
</comment>
<dbReference type="EMBL" id="JBBNAG010000012">
    <property type="protein sequence ID" value="KAK9088257.1"/>
    <property type="molecule type" value="Genomic_DNA"/>
</dbReference>
<proteinExistence type="predicted"/>
<dbReference type="AlphaFoldDB" id="A0AAP0HKP3"/>